<name>A0A644VYQ4_9ZZZZ</name>
<accession>A0A644VYQ4</accession>
<reference evidence="1" key="1">
    <citation type="submission" date="2019-08" db="EMBL/GenBank/DDBJ databases">
        <authorList>
            <person name="Kucharzyk K."/>
            <person name="Murdoch R.W."/>
            <person name="Higgins S."/>
            <person name="Loffler F."/>
        </authorList>
    </citation>
    <scope>NUCLEOTIDE SEQUENCE</scope>
</reference>
<protein>
    <submittedName>
        <fullName evidence="1">Uncharacterized protein</fullName>
    </submittedName>
</protein>
<dbReference type="EMBL" id="VSSQ01000502">
    <property type="protein sequence ID" value="MPL96270.1"/>
    <property type="molecule type" value="Genomic_DNA"/>
</dbReference>
<proteinExistence type="predicted"/>
<dbReference type="AlphaFoldDB" id="A0A644VYQ4"/>
<evidence type="ECO:0000313" key="1">
    <source>
        <dbReference type="EMBL" id="MPL96270.1"/>
    </source>
</evidence>
<sequence>MQLQQKTLEKLRNLINEETEYRSGPKLVDFFNGLGANDTYNRGSGFPSRWIYTDEKLSKINGTPELDKCIRKLFAPVNFIGRFAELDKFIADFNQYLAFDGWQVLRKETEITFAKAGKIKFEEKVEVKEDDFLQKEFSDISLDKLGLDSIITETLNIRFDEIKKCLNAKAPMSVIFLSGSSLEGILLGIASKHPREFNQSKSSPKDQSGKVKPYHEWTLSNFIDTAHDIGILKEDVKKFSHSLRDFRNYIHPYEQVSSRFNPDEHTARICWQVLKAAIYQLTNNKPNAQV</sequence>
<comment type="caution">
    <text evidence="1">The sequence shown here is derived from an EMBL/GenBank/DDBJ whole genome shotgun (WGS) entry which is preliminary data.</text>
</comment>
<gene>
    <name evidence="1" type="ORF">SDC9_42445</name>
</gene>
<organism evidence="1">
    <name type="scientific">bioreactor metagenome</name>
    <dbReference type="NCBI Taxonomy" id="1076179"/>
    <lineage>
        <taxon>unclassified sequences</taxon>
        <taxon>metagenomes</taxon>
        <taxon>ecological metagenomes</taxon>
    </lineage>
</organism>